<dbReference type="Proteomes" id="UP001352263">
    <property type="component" value="Unassembled WGS sequence"/>
</dbReference>
<dbReference type="InterPro" id="IPR001633">
    <property type="entry name" value="EAL_dom"/>
</dbReference>
<dbReference type="PROSITE" id="PS50883">
    <property type="entry name" value="EAL"/>
    <property type="match status" value="1"/>
</dbReference>
<dbReference type="EMBL" id="JAWIIV010000013">
    <property type="protein sequence ID" value="MEC4720794.1"/>
    <property type="molecule type" value="Genomic_DNA"/>
</dbReference>
<dbReference type="InterPro" id="IPR035965">
    <property type="entry name" value="PAS-like_dom_sf"/>
</dbReference>
<sequence>MMGTNVDDMQHQVAKLEHLLEENCLALAAAQEALTNAEAKIMEVTRVYQTTFDLAAIGIAHITLDGKWLRINPFLCEMLGYSKEELQAKTFQELTCPEDLAPDLQLVNDLLTGIRTSYSIEKRYIKKSGEQVWGHLSVSLVRDARGLPSYFISIIKNIDARIRAQDRGEQSRARLKAILDSLSEGVIVFSNEGQLLEANPAAMRLFEYKSQDDIRSTTEVLATTFEVSTLDGDAISVEDWPISRLLRGEPVSNVELIVHRLDTGRSWIACISGALVSTPQLSGPLAVLTVEDVTKQLMAETALRVSEQRLRLAFDHIPDMIVIYDPDQRIQYVNLAAAHSIGVSDRDLIGQHARNAPPNSILALWRPLLMEALESAALQADDFDFTSDTGLRNLRVACVPITEGGHGVREIMVICHDYSERRQAEEKIRQAALHDPLTGLPNRALLYEYARHTFAAANRNDQEVSVLFIDLDRFKPINDIHGHEVGDMVLREVAGRLRRSMRGEDIVFRLGGDEFLALVPHHHEAASGEKVAQHLIEAISRPYHIGQVEAALSCSIGVSVYPRDGDDVDMLIGHADAAMYVAKQMGRKAIQFYTSSLAERVYMQSIIEEGIKTALKQDEFSLYYQPVVDMQTQHVVSVEALLRWPGNGMGPDRFIHVAEATGLIGRLGEWVFGQACEQHSAWIRGGLPAIPIAVNVSPVQFRKKNFASHLQEAIHAHCIASKGVQIELTETAVMEDIDHAITVLNELRSMGIKILLDDFGTGYSSLSYLSRLPLDKIKVDKSFVHRIQHDKASRAIIEAIIALGHTLNLEIVAEGIESDSTLQYLRYHGCHQAQGYHVCRPITGNQFAAWYREYTSLPH</sequence>
<dbReference type="InterPro" id="IPR029787">
    <property type="entry name" value="Nucleotide_cyclase"/>
</dbReference>
<dbReference type="Pfam" id="PF08447">
    <property type="entry name" value="PAS_3"/>
    <property type="match status" value="1"/>
</dbReference>
<accession>A0ABU6JCA7</accession>
<dbReference type="PROSITE" id="PS50113">
    <property type="entry name" value="PAC"/>
    <property type="match status" value="1"/>
</dbReference>
<dbReference type="Gene3D" id="3.30.70.270">
    <property type="match status" value="1"/>
</dbReference>
<dbReference type="Gene3D" id="3.30.450.20">
    <property type="entry name" value="PAS domain"/>
    <property type="match status" value="3"/>
</dbReference>
<feature type="domain" description="PAC" evidence="2">
    <location>
        <begin position="118"/>
        <end position="170"/>
    </location>
</feature>
<dbReference type="InterPro" id="IPR001610">
    <property type="entry name" value="PAC"/>
</dbReference>
<proteinExistence type="predicted"/>
<dbReference type="CDD" id="cd01948">
    <property type="entry name" value="EAL"/>
    <property type="match status" value="1"/>
</dbReference>
<dbReference type="PROSITE" id="PS50112">
    <property type="entry name" value="PAS"/>
    <property type="match status" value="3"/>
</dbReference>
<dbReference type="RefSeq" id="WP_326507509.1">
    <property type="nucleotide sequence ID" value="NZ_JAWIIV010000013.1"/>
</dbReference>
<evidence type="ECO:0000259" key="4">
    <source>
        <dbReference type="PROSITE" id="PS50887"/>
    </source>
</evidence>
<dbReference type="SMART" id="SM00086">
    <property type="entry name" value="PAC"/>
    <property type="match status" value="2"/>
</dbReference>
<feature type="domain" description="GGDEF" evidence="4">
    <location>
        <begin position="462"/>
        <end position="595"/>
    </location>
</feature>
<dbReference type="PANTHER" id="PTHR44757:SF2">
    <property type="entry name" value="BIOFILM ARCHITECTURE MAINTENANCE PROTEIN MBAA"/>
    <property type="match status" value="1"/>
</dbReference>
<dbReference type="SUPFAM" id="SSF55073">
    <property type="entry name" value="Nucleotide cyclase"/>
    <property type="match status" value="1"/>
</dbReference>
<evidence type="ECO:0000259" key="2">
    <source>
        <dbReference type="PROSITE" id="PS50113"/>
    </source>
</evidence>
<dbReference type="InterPro" id="IPR000700">
    <property type="entry name" value="PAS-assoc_C"/>
</dbReference>
<dbReference type="SUPFAM" id="SSF55785">
    <property type="entry name" value="PYP-like sensor domain (PAS domain)"/>
    <property type="match status" value="3"/>
</dbReference>
<dbReference type="Pfam" id="PF00990">
    <property type="entry name" value="GGDEF"/>
    <property type="match status" value="1"/>
</dbReference>
<dbReference type="SMART" id="SM00267">
    <property type="entry name" value="GGDEF"/>
    <property type="match status" value="1"/>
</dbReference>
<dbReference type="Pfam" id="PF08448">
    <property type="entry name" value="PAS_4"/>
    <property type="match status" value="1"/>
</dbReference>
<comment type="caution">
    <text evidence="5">The sequence shown here is derived from an EMBL/GenBank/DDBJ whole genome shotgun (WGS) entry which is preliminary data.</text>
</comment>
<dbReference type="PROSITE" id="PS50887">
    <property type="entry name" value="GGDEF"/>
    <property type="match status" value="1"/>
</dbReference>
<dbReference type="InterPro" id="IPR013655">
    <property type="entry name" value="PAS_fold_3"/>
</dbReference>
<dbReference type="Pfam" id="PF00563">
    <property type="entry name" value="EAL"/>
    <property type="match status" value="1"/>
</dbReference>
<dbReference type="NCBIfam" id="TIGR00229">
    <property type="entry name" value="sensory_box"/>
    <property type="match status" value="3"/>
</dbReference>
<dbReference type="SMART" id="SM00052">
    <property type="entry name" value="EAL"/>
    <property type="match status" value="1"/>
</dbReference>
<dbReference type="InterPro" id="IPR052155">
    <property type="entry name" value="Biofilm_reg_signaling"/>
</dbReference>
<dbReference type="InterPro" id="IPR000014">
    <property type="entry name" value="PAS"/>
</dbReference>
<gene>
    <name evidence="5" type="ORF">RY831_16640</name>
</gene>
<feature type="domain" description="EAL" evidence="3">
    <location>
        <begin position="604"/>
        <end position="855"/>
    </location>
</feature>
<dbReference type="InterPro" id="IPR000160">
    <property type="entry name" value="GGDEF_dom"/>
</dbReference>
<feature type="domain" description="PAS" evidence="1">
    <location>
        <begin position="44"/>
        <end position="114"/>
    </location>
</feature>
<protein>
    <submittedName>
        <fullName evidence="5">EAL domain-containing protein</fullName>
    </submittedName>
</protein>
<dbReference type="CDD" id="cd01949">
    <property type="entry name" value="GGDEF"/>
    <property type="match status" value="1"/>
</dbReference>
<dbReference type="PANTHER" id="PTHR44757">
    <property type="entry name" value="DIGUANYLATE CYCLASE DGCP"/>
    <property type="match status" value="1"/>
</dbReference>
<name>A0ABU6JCA7_9BURK</name>
<keyword evidence="6" id="KW-1185">Reference proteome</keyword>
<feature type="domain" description="PAS" evidence="1">
    <location>
        <begin position="171"/>
        <end position="212"/>
    </location>
</feature>
<dbReference type="InterPro" id="IPR035919">
    <property type="entry name" value="EAL_sf"/>
</dbReference>
<dbReference type="InterPro" id="IPR043128">
    <property type="entry name" value="Rev_trsase/Diguanyl_cyclase"/>
</dbReference>
<feature type="domain" description="PAS" evidence="1">
    <location>
        <begin position="306"/>
        <end position="351"/>
    </location>
</feature>
<evidence type="ECO:0000313" key="5">
    <source>
        <dbReference type="EMBL" id="MEC4720794.1"/>
    </source>
</evidence>
<dbReference type="NCBIfam" id="TIGR00254">
    <property type="entry name" value="GGDEF"/>
    <property type="match status" value="1"/>
</dbReference>
<evidence type="ECO:0000259" key="1">
    <source>
        <dbReference type="PROSITE" id="PS50112"/>
    </source>
</evidence>
<dbReference type="SUPFAM" id="SSF141868">
    <property type="entry name" value="EAL domain-like"/>
    <property type="match status" value="1"/>
</dbReference>
<dbReference type="SMART" id="SM00091">
    <property type="entry name" value="PAS"/>
    <property type="match status" value="3"/>
</dbReference>
<dbReference type="InterPro" id="IPR013656">
    <property type="entry name" value="PAS_4"/>
</dbReference>
<dbReference type="Pfam" id="PF13188">
    <property type="entry name" value="PAS_8"/>
    <property type="match status" value="1"/>
</dbReference>
<organism evidence="5 6">
    <name type="scientific">Noviherbaspirillum album</name>
    <dbReference type="NCBI Taxonomy" id="3080276"/>
    <lineage>
        <taxon>Bacteria</taxon>
        <taxon>Pseudomonadati</taxon>
        <taxon>Pseudomonadota</taxon>
        <taxon>Betaproteobacteria</taxon>
        <taxon>Burkholderiales</taxon>
        <taxon>Oxalobacteraceae</taxon>
        <taxon>Noviherbaspirillum</taxon>
    </lineage>
</organism>
<dbReference type="Gene3D" id="3.20.20.450">
    <property type="entry name" value="EAL domain"/>
    <property type="match status" value="1"/>
</dbReference>
<dbReference type="CDD" id="cd00130">
    <property type="entry name" value="PAS"/>
    <property type="match status" value="3"/>
</dbReference>
<evidence type="ECO:0000313" key="6">
    <source>
        <dbReference type="Proteomes" id="UP001352263"/>
    </source>
</evidence>
<reference evidence="5 6" key="1">
    <citation type="submission" date="2023-10" db="EMBL/GenBank/DDBJ databases">
        <title>Noviherbaspirillum sp. CPCC 100848 genome assembly.</title>
        <authorList>
            <person name="Li X.Y."/>
            <person name="Fang X.M."/>
        </authorList>
    </citation>
    <scope>NUCLEOTIDE SEQUENCE [LARGE SCALE GENOMIC DNA]</scope>
    <source>
        <strain evidence="5 6">CPCC 100848</strain>
    </source>
</reference>
<evidence type="ECO:0000259" key="3">
    <source>
        <dbReference type="PROSITE" id="PS50883"/>
    </source>
</evidence>